<proteinExistence type="predicted"/>
<dbReference type="AlphaFoldDB" id="A0A447QKU5"/>
<sequence>MDRNSIDQAAAQAGIMADYVNAHGQQQAITPESKRALLAAMNSKAASADAAPLPPVKVFFQRQPIVLPLAGSGEYGWELIREDGGRLQGRAGAGKTFTLPAGELPLGYHQLRLTQQQQSWQCRLIIAPDAVMSRTRC</sequence>
<dbReference type="Proteomes" id="UP000271603">
    <property type="component" value="Chromosome"/>
</dbReference>
<dbReference type="GO" id="GO:0016740">
    <property type="term" value="F:transferase activity"/>
    <property type="evidence" value="ECO:0007669"/>
    <property type="project" value="UniProtKB-KW"/>
</dbReference>
<feature type="domain" description="MalQ N-terminal beta-sandwich" evidence="1">
    <location>
        <begin position="53"/>
        <end position="128"/>
    </location>
</feature>
<evidence type="ECO:0000313" key="3">
    <source>
        <dbReference type="Proteomes" id="UP000271603"/>
    </source>
</evidence>
<evidence type="ECO:0000313" key="2">
    <source>
        <dbReference type="EMBL" id="VEA70646.1"/>
    </source>
</evidence>
<accession>A0A447QKU5</accession>
<protein>
    <submittedName>
        <fullName evidence="2">4-alpha-glucanotransferase</fullName>
    </submittedName>
</protein>
<dbReference type="Pfam" id="PF21226">
    <property type="entry name" value="MalQ_N"/>
    <property type="match status" value="1"/>
</dbReference>
<dbReference type="EMBL" id="LR134155">
    <property type="protein sequence ID" value="VEA70646.1"/>
    <property type="molecule type" value="Genomic_DNA"/>
</dbReference>
<dbReference type="InterPro" id="IPR048458">
    <property type="entry name" value="MalQ_N"/>
</dbReference>
<organism evidence="2 3">
    <name type="scientific">Serratia rubidaea</name>
    <name type="common">Serratia marinorubra</name>
    <dbReference type="NCBI Taxonomy" id="61652"/>
    <lineage>
        <taxon>Bacteria</taxon>
        <taxon>Pseudomonadati</taxon>
        <taxon>Pseudomonadota</taxon>
        <taxon>Gammaproteobacteria</taxon>
        <taxon>Enterobacterales</taxon>
        <taxon>Yersiniaceae</taxon>
        <taxon>Serratia</taxon>
    </lineage>
</organism>
<reference evidence="2 3" key="1">
    <citation type="submission" date="2018-12" db="EMBL/GenBank/DDBJ databases">
        <authorList>
            <consortium name="Pathogen Informatics"/>
        </authorList>
    </citation>
    <scope>NUCLEOTIDE SEQUENCE [LARGE SCALE GENOMIC DNA]</scope>
    <source>
        <strain evidence="2 3">NCTC9419</strain>
    </source>
</reference>
<evidence type="ECO:0000259" key="1">
    <source>
        <dbReference type="Pfam" id="PF21226"/>
    </source>
</evidence>
<keyword evidence="2" id="KW-0808">Transferase</keyword>
<gene>
    <name evidence="2" type="ORF">NCTC9419_02153</name>
</gene>
<name>A0A447QKU5_SERRU</name>